<comment type="catalytic activity">
    <reaction evidence="13">
        <text>a 1,2-diacyl-sn-glycerol + H2O = a 2-acylglycerol + a fatty acid + H(+)</text>
        <dbReference type="Rhea" id="RHEA:33275"/>
        <dbReference type="ChEBI" id="CHEBI:15377"/>
        <dbReference type="ChEBI" id="CHEBI:15378"/>
        <dbReference type="ChEBI" id="CHEBI:17389"/>
        <dbReference type="ChEBI" id="CHEBI:17815"/>
        <dbReference type="ChEBI" id="CHEBI:28868"/>
        <dbReference type="EC" id="3.1.1.116"/>
    </reaction>
    <physiologicalReaction direction="left-to-right" evidence="13">
        <dbReference type="Rhea" id="RHEA:33276"/>
    </physiologicalReaction>
</comment>
<proteinExistence type="predicted"/>
<dbReference type="InterPro" id="IPR029058">
    <property type="entry name" value="AB_hydrolase_fold"/>
</dbReference>
<evidence type="ECO:0000256" key="14">
    <source>
        <dbReference type="ARBA" id="ARBA00026104"/>
    </source>
</evidence>
<evidence type="ECO:0000259" key="15">
    <source>
        <dbReference type="Pfam" id="PF01764"/>
    </source>
</evidence>
<evidence type="ECO:0000256" key="12">
    <source>
        <dbReference type="ARBA" id="ARBA00023136"/>
    </source>
</evidence>
<protein>
    <recommendedName>
        <fullName evidence="14">sn-1-specific diacylglycerol lipase</fullName>
        <ecNumber evidence="14">3.1.1.116</ecNumber>
    </recommendedName>
</protein>
<sequence>MLGSNQVDNDIGNFNSFSSITNPQIIQLQELDENFIEENSIIGNRPFLLFEPIANLISYFSHTARLSLGAIGLVAHTAIDTASYATSLSLSLYRSFLIGALSSARNVHNSVSRSNETTSREVQLHNGGSQGLFHRVLDHYTNISIATVNHGFSLAELFTLATFHLTSKSVKLSISAATATVHTFDGIFGSTETSRAIASFVQLVRQEMAEEEREEQEKLGMIAKILHPISSTLNSILTMGSISKALTAYACLCHMTVHRTTNFQNRNLIPMYEGVCQDEQTLPKSKFKNKQLTDTDTSQNSLALMENLESNSFSEQNSSTGSKNLIMSMDDDDNESSVLIKWYEEEDDVTTIEIQEVANDPSSSIENILNDPVSIKKVEEVKVYAQKCRSEMEEIDDSNNLIVDAMTNDDKFLVLKSRSSPSTDNHETISTFSRDFSDTGLNWKKKNKTEKSGGIKSFLNGLKKTKNKERNNIEEFNPSENFDFFKNDCSEINVGSSSYYSGKFNSTIEANDSKLPKGLSMIFESTSNVSQTKDGLIKRKSTLKLKPDYNNSNDELMISSYNNLKKRSFLNLNFEKKQIVDENFKLAELAKKPKSHSLNKAKSYPDQSLIKNIDRYIKFSTGAYGRHFLRILGIGKIRELETEGAETILLHKNNTHTSTSSESGFESPRIKPVNSFICLDHEMNCLVLTFRGTLGLSDILVDLMCTYDDLVINNETYKVHAGMLRAAKSIAFSGVFFSIVRDTLIKYPNYGLILNGHSLGAGVASLLALIWSEKLPENTNNFTPHITSSKSKLPPGRPIHCYAYGVPCVASYELSLYSSGLITSVINGDDLVSTISIGLVRDLKAVSLHLLDEKNKGLSEKIIGKTLGFAMLDEKKEEDLEILLEQDEWFWKIMQELRNKSMSSLKLYPPGEVYWCSVANGVAIVEKESNKLEKRVYTKRVQMHKCVDVREMFSEPRFSKRMITDHSPGSYEETISSLLKISK</sequence>
<keyword evidence="3" id="KW-1003">Cell membrane</keyword>
<keyword evidence="6" id="KW-0479">Metal-binding</keyword>
<evidence type="ECO:0000256" key="11">
    <source>
        <dbReference type="ARBA" id="ARBA00023098"/>
    </source>
</evidence>
<evidence type="ECO:0000256" key="1">
    <source>
        <dbReference type="ARBA" id="ARBA00001913"/>
    </source>
</evidence>
<accession>A0AAD5Y0S8</accession>
<dbReference type="EMBL" id="JADGJW010000060">
    <property type="protein sequence ID" value="KAJ3225469.1"/>
    <property type="molecule type" value="Genomic_DNA"/>
</dbReference>
<dbReference type="Gene3D" id="3.40.50.1820">
    <property type="entry name" value="alpha/beta hydrolase"/>
    <property type="match status" value="1"/>
</dbReference>
<dbReference type="Pfam" id="PF01764">
    <property type="entry name" value="Lipase_3"/>
    <property type="match status" value="1"/>
</dbReference>
<dbReference type="SUPFAM" id="SSF53474">
    <property type="entry name" value="alpha/beta-Hydrolases"/>
    <property type="match status" value="1"/>
</dbReference>
<feature type="domain" description="Fungal lipase-type" evidence="15">
    <location>
        <begin position="687"/>
        <end position="836"/>
    </location>
</feature>
<keyword evidence="17" id="KW-1185">Reference proteome</keyword>
<keyword evidence="8" id="KW-0106">Calcium</keyword>
<evidence type="ECO:0000256" key="13">
    <source>
        <dbReference type="ARBA" id="ARBA00024531"/>
    </source>
</evidence>
<evidence type="ECO:0000256" key="4">
    <source>
        <dbReference type="ARBA" id="ARBA00022553"/>
    </source>
</evidence>
<comment type="cofactor">
    <cofactor evidence="1">
        <name>Ca(2+)</name>
        <dbReference type="ChEBI" id="CHEBI:29108"/>
    </cofactor>
</comment>
<comment type="subcellular location">
    <subcellularLocation>
        <location evidence="2">Cell membrane</location>
        <topology evidence="2">Multi-pass membrane protein</topology>
    </subcellularLocation>
</comment>
<evidence type="ECO:0000256" key="8">
    <source>
        <dbReference type="ARBA" id="ARBA00022837"/>
    </source>
</evidence>
<evidence type="ECO:0000256" key="9">
    <source>
        <dbReference type="ARBA" id="ARBA00022963"/>
    </source>
</evidence>
<dbReference type="Proteomes" id="UP001211065">
    <property type="component" value="Unassembled WGS sequence"/>
</dbReference>
<dbReference type="InterPro" id="IPR002921">
    <property type="entry name" value="Fungal_lipase-type"/>
</dbReference>
<keyword evidence="10" id="KW-1133">Transmembrane helix</keyword>
<keyword evidence="11" id="KW-0443">Lipid metabolism</keyword>
<keyword evidence="9" id="KW-0442">Lipid degradation</keyword>
<evidence type="ECO:0000256" key="10">
    <source>
        <dbReference type="ARBA" id="ARBA00022989"/>
    </source>
</evidence>
<dbReference type="GO" id="GO:0046340">
    <property type="term" value="P:diacylglycerol catabolic process"/>
    <property type="evidence" value="ECO:0007669"/>
    <property type="project" value="TreeGrafter"/>
</dbReference>
<organism evidence="16 17">
    <name type="scientific">Clydaea vesicula</name>
    <dbReference type="NCBI Taxonomy" id="447962"/>
    <lineage>
        <taxon>Eukaryota</taxon>
        <taxon>Fungi</taxon>
        <taxon>Fungi incertae sedis</taxon>
        <taxon>Chytridiomycota</taxon>
        <taxon>Chytridiomycota incertae sedis</taxon>
        <taxon>Chytridiomycetes</taxon>
        <taxon>Lobulomycetales</taxon>
        <taxon>Lobulomycetaceae</taxon>
        <taxon>Clydaea</taxon>
    </lineage>
</organism>
<evidence type="ECO:0000256" key="6">
    <source>
        <dbReference type="ARBA" id="ARBA00022723"/>
    </source>
</evidence>
<comment type="caution">
    <text evidence="16">The sequence shown here is derived from an EMBL/GenBank/DDBJ whole genome shotgun (WGS) entry which is preliminary data.</text>
</comment>
<evidence type="ECO:0000256" key="5">
    <source>
        <dbReference type="ARBA" id="ARBA00022692"/>
    </source>
</evidence>
<evidence type="ECO:0000313" key="17">
    <source>
        <dbReference type="Proteomes" id="UP001211065"/>
    </source>
</evidence>
<dbReference type="CDD" id="cd00519">
    <property type="entry name" value="Lipase_3"/>
    <property type="match status" value="1"/>
</dbReference>
<evidence type="ECO:0000256" key="7">
    <source>
        <dbReference type="ARBA" id="ARBA00022801"/>
    </source>
</evidence>
<dbReference type="GO" id="GO:0016298">
    <property type="term" value="F:lipase activity"/>
    <property type="evidence" value="ECO:0007669"/>
    <property type="project" value="TreeGrafter"/>
</dbReference>
<dbReference type="PANTHER" id="PTHR45792:SF7">
    <property type="entry name" value="PUTATIVE (AFU_ORTHOLOGUE AFUA_6G02710)-RELATED"/>
    <property type="match status" value="1"/>
</dbReference>
<dbReference type="InterPro" id="IPR052214">
    <property type="entry name" value="DAG_Lipase-Related"/>
</dbReference>
<dbReference type="GO" id="GO:0046872">
    <property type="term" value="F:metal ion binding"/>
    <property type="evidence" value="ECO:0007669"/>
    <property type="project" value="UniProtKB-KW"/>
</dbReference>
<dbReference type="GO" id="GO:0019369">
    <property type="term" value="P:arachidonate metabolic process"/>
    <property type="evidence" value="ECO:0007669"/>
    <property type="project" value="TreeGrafter"/>
</dbReference>
<dbReference type="AlphaFoldDB" id="A0AAD5Y0S8"/>
<keyword evidence="5" id="KW-0812">Transmembrane</keyword>
<dbReference type="PANTHER" id="PTHR45792">
    <property type="entry name" value="DIACYLGLYCEROL LIPASE HOMOLOG-RELATED"/>
    <property type="match status" value="1"/>
</dbReference>
<keyword evidence="12" id="KW-0472">Membrane</keyword>
<keyword evidence="7" id="KW-0378">Hydrolase</keyword>
<keyword evidence="4" id="KW-0597">Phosphoprotein</keyword>
<reference evidence="16" key="1">
    <citation type="submission" date="2020-05" db="EMBL/GenBank/DDBJ databases">
        <title>Phylogenomic resolution of chytrid fungi.</title>
        <authorList>
            <person name="Stajich J.E."/>
            <person name="Amses K."/>
            <person name="Simmons R."/>
            <person name="Seto K."/>
            <person name="Myers J."/>
            <person name="Bonds A."/>
            <person name="Quandt C.A."/>
            <person name="Barry K."/>
            <person name="Liu P."/>
            <person name="Grigoriev I."/>
            <person name="Longcore J.E."/>
            <person name="James T.Y."/>
        </authorList>
    </citation>
    <scope>NUCLEOTIDE SEQUENCE</scope>
    <source>
        <strain evidence="16">JEL0476</strain>
    </source>
</reference>
<evidence type="ECO:0000313" key="16">
    <source>
        <dbReference type="EMBL" id="KAJ3225469.1"/>
    </source>
</evidence>
<name>A0AAD5Y0S8_9FUNG</name>
<evidence type="ECO:0000256" key="3">
    <source>
        <dbReference type="ARBA" id="ARBA00022475"/>
    </source>
</evidence>
<dbReference type="EC" id="3.1.1.116" evidence="14"/>
<dbReference type="GO" id="GO:0005886">
    <property type="term" value="C:plasma membrane"/>
    <property type="evidence" value="ECO:0007669"/>
    <property type="project" value="UniProtKB-SubCell"/>
</dbReference>
<evidence type="ECO:0000256" key="2">
    <source>
        <dbReference type="ARBA" id="ARBA00004651"/>
    </source>
</evidence>
<gene>
    <name evidence="16" type="ORF">HK099_006742</name>
</gene>